<sequence length="35" mass="4018">MINMGRENLDVITFTLYLKALVCGAATNFQRWITL</sequence>
<dbReference type="AlphaFoldDB" id="A0A6N2W3L3"/>
<accession>A0A6N2W3L3</accession>
<reference evidence="1" key="1">
    <citation type="submission" date="2019-11" db="EMBL/GenBank/DDBJ databases">
        <authorList>
            <person name="Feng L."/>
        </authorList>
    </citation>
    <scope>NUCLEOTIDE SEQUENCE</scope>
    <source>
        <strain evidence="1">CbolteaeLFYP116</strain>
    </source>
</reference>
<protein>
    <submittedName>
        <fullName evidence="1">Uncharacterized protein</fullName>
    </submittedName>
</protein>
<gene>
    <name evidence="1" type="ORF">CBLFYP116_03223</name>
</gene>
<proteinExistence type="predicted"/>
<dbReference type="EMBL" id="CACRTF010000014">
    <property type="protein sequence ID" value="VYT36457.1"/>
    <property type="molecule type" value="Genomic_DNA"/>
</dbReference>
<name>A0A6N2W3L3_9FIRM</name>
<evidence type="ECO:0000313" key="1">
    <source>
        <dbReference type="EMBL" id="VYT36457.1"/>
    </source>
</evidence>
<organism evidence="1">
    <name type="scientific">Enterocloster bolteae</name>
    <dbReference type="NCBI Taxonomy" id="208479"/>
    <lineage>
        <taxon>Bacteria</taxon>
        <taxon>Bacillati</taxon>
        <taxon>Bacillota</taxon>
        <taxon>Clostridia</taxon>
        <taxon>Lachnospirales</taxon>
        <taxon>Lachnospiraceae</taxon>
        <taxon>Enterocloster</taxon>
    </lineage>
</organism>